<dbReference type="SUPFAM" id="SSF55200">
    <property type="entry name" value="Translation initiation factor IF3, C-terminal domain"/>
    <property type="match status" value="1"/>
</dbReference>
<evidence type="ECO:0000313" key="9">
    <source>
        <dbReference type="EMBL" id="QDU91714.1"/>
    </source>
</evidence>
<proteinExistence type="inferred from homology"/>
<dbReference type="InterPro" id="IPR019814">
    <property type="entry name" value="Translation_initiation_fac_3_N"/>
</dbReference>
<keyword evidence="10" id="KW-1185">Reference proteome</keyword>
<evidence type="ECO:0000256" key="5">
    <source>
        <dbReference type="NCBIfam" id="TIGR00168"/>
    </source>
</evidence>
<dbReference type="InterPro" id="IPR001288">
    <property type="entry name" value="Translation_initiation_fac_3"/>
</dbReference>
<keyword evidence="3 4" id="KW-0648">Protein biosynthesis</keyword>
<dbReference type="OrthoDB" id="9806014at2"/>
<organism evidence="9 10">
    <name type="scientific">Pirellulimonas nuda</name>
    <dbReference type="NCBI Taxonomy" id="2528009"/>
    <lineage>
        <taxon>Bacteria</taxon>
        <taxon>Pseudomonadati</taxon>
        <taxon>Planctomycetota</taxon>
        <taxon>Planctomycetia</taxon>
        <taxon>Pirellulales</taxon>
        <taxon>Lacipirellulaceae</taxon>
        <taxon>Pirellulimonas</taxon>
    </lineage>
</organism>
<comment type="function">
    <text evidence="4 6">IF-3 binds to the 30S ribosomal subunit and shifts the equilibrium between 70S ribosomes and their 50S and 30S subunits in favor of the free subunits, thus enhancing the availability of 30S subunits on which protein synthesis initiation begins.</text>
</comment>
<feature type="domain" description="Translation initiation factor 3 N-terminal" evidence="8">
    <location>
        <begin position="19"/>
        <end position="86"/>
    </location>
</feature>
<evidence type="ECO:0000256" key="1">
    <source>
        <dbReference type="ARBA" id="ARBA00005439"/>
    </source>
</evidence>
<dbReference type="GO" id="GO:0032790">
    <property type="term" value="P:ribosome disassembly"/>
    <property type="evidence" value="ECO:0007669"/>
    <property type="project" value="TreeGrafter"/>
</dbReference>
<dbReference type="GO" id="GO:0003743">
    <property type="term" value="F:translation initiation factor activity"/>
    <property type="evidence" value="ECO:0007669"/>
    <property type="project" value="UniProtKB-UniRule"/>
</dbReference>
<dbReference type="GO" id="GO:0016020">
    <property type="term" value="C:membrane"/>
    <property type="evidence" value="ECO:0007669"/>
    <property type="project" value="TreeGrafter"/>
</dbReference>
<dbReference type="InterPro" id="IPR019813">
    <property type="entry name" value="Translation_initiation_fac3_CS"/>
</dbReference>
<dbReference type="Gene3D" id="3.10.20.80">
    <property type="entry name" value="Translation initiation factor 3 (IF-3), N-terminal domain"/>
    <property type="match status" value="1"/>
</dbReference>
<evidence type="ECO:0000259" key="8">
    <source>
        <dbReference type="Pfam" id="PF05198"/>
    </source>
</evidence>
<reference evidence="9 10" key="1">
    <citation type="submission" date="2019-02" db="EMBL/GenBank/DDBJ databases">
        <title>Deep-cultivation of Planctomycetes and their phenomic and genomic characterization uncovers novel biology.</title>
        <authorList>
            <person name="Wiegand S."/>
            <person name="Jogler M."/>
            <person name="Boedeker C."/>
            <person name="Pinto D."/>
            <person name="Vollmers J."/>
            <person name="Rivas-Marin E."/>
            <person name="Kohn T."/>
            <person name="Peeters S.H."/>
            <person name="Heuer A."/>
            <person name="Rast P."/>
            <person name="Oberbeckmann S."/>
            <person name="Bunk B."/>
            <person name="Jeske O."/>
            <person name="Meyerdierks A."/>
            <person name="Storesund J.E."/>
            <person name="Kallscheuer N."/>
            <person name="Luecker S."/>
            <person name="Lage O.M."/>
            <person name="Pohl T."/>
            <person name="Merkel B.J."/>
            <person name="Hornburger P."/>
            <person name="Mueller R.-W."/>
            <person name="Bruemmer F."/>
            <person name="Labrenz M."/>
            <person name="Spormann A.M."/>
            <person name="Op den Camp H."/>
            <person name="Overmann J."/>
            <person name="Amann R."/>
            <person name="Jetten M.S.M."/>
            <person name="Mascher T."/>
            <person name="Medema M.H."/>
            <person name="Devos D.P."/>
            <person name="Kaster A.-K."/>
            <person name="Ovreas L."/>
            <person name="Rohde M."/>
            <person name="Galperin M.Y."/>
            <person name="Jogler C."/>
        </authorList>
    </citation>
    <scope>NUCLEOTIDE SEQUENCE [LARGE SCALE GENOMIC DNA]</scope>
    <source>
        <strain evidence="9 10">Pla175</strain>
    </source>
</reference>
<dbReference type="AlphaFoldDB" id="A0A518DJQ9"/>
<comment type="subunit">
    <text evidence="4 6">Monomer.</text>
</comment>
<dbReference type="HAMAP" id="MF_00080">
    <property type="entry name" value="IF_3"/>
    <property type="match status" value="1"/>
</dbReference>
<dbReference type="SUPFAM" id="SSF54364">
    <property type="entry name" value="Translation initiation factor IF3, N-terminal domain"/>
    <property type="match status" value="1"/>
</dbReference>
<dbReference type="PANTHER" id="PTHR10938">
    <property type="entry name" value="TRANSLATION INITIATION FACTOR IF-3"/>
    <property type="match status" value="1"/>
</dbReference>
<feature type="domain" description="Translation initiation factor 3 C-terminal" evidence="7">
    <location>
        <begin position="94"/>
        <end position="178"/>
    </location>
</feature>
<dbReference type="GO" id="GO:0043022">
    <property type="term" value="F:ribosome binding"/>
    <property type="evidence" value="ECO:0007669"/>
    <property type="project" value="TreeGrafter"/>
</dbReference>
<keyword evidence="4" id="KW-0963">Cytoplasm</keyword>
<evidence type="ECO:0000259" key="7">
    <source>
        <dbReference type="Pfam" id="PF00707"/>
    </source>
</evidence>
<protein>
    <recommendedName>
        <fullName evidence="4 5">Translation initiation factor IF-3</fullName>
    </recommendedName>
</protein>
<comment type="similarity">
    <text evidence="1 4 6">Belongs to the IF-3 family.</text>
</comment>
<dbReference type="PROSITE" id="PS00938">
    <property type="entry name" value="IF3"/>
    <property type="match status" value="1"/>
</dbReference>
<dbReference type="PANTHER" id="PTHR10938:SF0">
    <property type="entry name" value="TRANSLATION INITIATION FACTOR IF-3, MITOCHONDRIAL"/>
    <property type="match status" value="1"/>
</dbReference>
<gene>
    <name evidence="4 9" type="primary">infC</name>
    <name evidence="9" type="ORF">Pla175_51440</name>
</gene>
<evidence type="ECO:0000256" key="2">
    <source>
        <dbReference type="ARBA" id="ARBA00022540"/>
    </source>
</evidence>
<dbReference type="InterPro" id="IPR019815">
    <property type="entry name" value="Translation_initiation_fac_3_C"/>
</dbReference>
<dbReference type="FunFam" id="3.10.20.80:FF:000001">
    <property type="entry name" value="Translation initiation factor IF-3"/>
    <property type="match status" value="1"/>
</dbReference>
<dbReference type="Gene3D" id="3.30.110.10">
    <property type="entry name" value="Translation initiation factor 3 (IF-3), C-terminal domain"/>
    <property type="match status" value="1"/>
</dbReference>
<dbReference type="InterPro" id="IPR036788">
    <property type="entry name" value="T_IF-3_C_sf"/>
</dbReference>
<evidence type="ECO:0000313" key="10">
    <source>
        <dbReference type="Proteomes" id="UP000317429"/>
    </source>
</evidence>
<keyword evidence="2 4" id="KW-0396">Initiation factor</keyword>
<dbReference type="Pfam" id="PF05198">
    <property type="entry name" value="IF3_N"/>
    <property type="match status" value="1"/>
</dbReference>
<dbReference type="Proteomes" id="UP000317429">
    <property type="component" value="Chromosome"/>
</dbReference>
<comment type="subcellular location">
    <subcellularLocation>
        <location evidence="4 6">Cytoplasm</location>
    </subcellularLocation>
</comment>
<dbReference type="KEGG" id="pnd:Pla175_51440"/>
<name>A0A518DJQ9_9BACT</name>
<sequence>MSRLRPSDRNAVSKNQPRINELIRVSPIRVVSETGEQLGIIPTEDALTRARAAGLDLVEVAPNDKPPVCKIMDFGKFKYQQKKRQHKGHAHQSKNKEVRLRPKIGEADLMTKVNRAKKFLKEKDKVVFSVIFRGRENAHVDEGFKLVERVVAELTEVAKVEQNASMQGRRIVVTFAPK</sequence>
<dbReference type="Pfam" id="PF00707">
    <property type="entry name" value="IF3_C"/>
    <property type="match status" value="1"/>
</dbReference>
<dbReference type="RefSeq" id="WP_145291872.1">
    <property type="nucleotide sequence ID" value="NZ_CP036291.1"/>
</dbReference>
<evidence type="ECO:0000256" key="6">
    <source>
        <dbReference type="RuleBase" id="RU000646"/>
    </source>
</evidence>
<dbReference type="NCBIfam" id="TIGR00168">
    <property type="entry name" value="infC"/>
    <property type="match status" value="1"/>
</dbReference>
<evidence type="ECO:0000256" key="3">
    <source>
        <dbReference type="ARBA" id="ARBA00022917"/>
    </source>
</evidence>
<accession>A0A518DJQ9</accession>
<dbReference type="GO" id="GO:0005829">
    <property type="term" value="C:cytosol"/>
    <property type="evidence" value="ECO:0007669"/>
    <property type="project" value="TreeGrafter"/>
</dbReference>
<dbReference type="InterPro" id="IPR036787">
    <property type="entry name" value="T_IF-3_N_sf"/>
</dbReference>
<evidence type="ECO:0000256" key="4">
    <source>
        <dbReference type="HAMAP-Rule" id="MF_00080"/>
    </source>
</evidence>
<dbReference type="EMBL" id="CP036291">
    <property type="protein sequence ID" value="QDU91714.1"/>
    <property type="molecule type" value="Genomic_DNA"/>
</dbReference>